<evidence type="ECO:0008006" key="3">
    <source>
        <dbReference type="Google" id="ProtNLM"/>
    </source>
</evidence>
<gene>
    <name evidence="1" type="ORF">ZT3D7_G8047</name>
</gene>
<organism evidence="1 2">
    <name type="scientific">Zymoseptoria tritici (strain ST99CH_3D7)</name>
    <dbReference type="NCBI Taxonomy" id="1276538"/>
    <lineage>
        <taxon>Eukaryota</taxon>
        <taxon>Fungi</taxon>
        <taxon>Dikarya</taxon>
        <taxon>Ascomycota</taxon>
        <taxon>Pezizomycotina</taxon>
        <taxon>Dothideomycetes</taxon>
        <taxon>Dothideomycetidae</taxon>
        <taxon>Mycosphaerellales</taxon>
        <taxon>Mycosphaerellaceae</taxon>
        <taxon>Zymoseptoria</taxon>
    </lineage>
</organism>
<proteinExistence type="predicted"/>
<accession>A0A1X7RZM4</accession>
<dbReference type="EMBL" id="LT853698">
    <property type="protein sequence ID" value="SMQ52894.1"/>
    <property type="molecule type" value="Genomic_DNA"/>
</dbReference>
<sequence>MAATMQSQKGSGKDIASFTMNITFGKHARDATPTRTACSAHTMLDTPLDEYKRERIISVGLCALSISQLERSQSAGKHNDKSGFGRLPAEIQNDIFELALVEKDPIIIGANTKLPGILTTSSKIRAAAHSMFWERNTFIWQIASYNAKNLHKFTSSNLFISEDTVTQTKTYQVRILDLPNWDNFEAWLKAEHAATMSGSFEIVSANPSHEFIQVSLLLQAMIQQRPFHWRDSRMEFGRVFHRQSLARYNKGWGSFF</sequence>
<protein>
    <recommendedName>
        <fullName evidence="3">F-box domain-containing protein</fullName>
    </recommendedName>
</protein>
<keyword evidence="2" id="KW-1185">Reference proteome</keyword>
<dbReference type="Proteomes" id="UP000215127">
    <property type="component" value="Chromosome 7"/>
</dbReference>
<evidence type="ECO:0000313" key="1">
    <source>
        <dbReference type="EMBL" id="SMQ52894.1"/>
    </source>
</evidence>
<dbReference type="AlphaFoldDB" id="A0A1X7RZM4"/>
<name>A0A1X7RZM4_ZYMT9</name>
<evidence type="ECO:0000313" key="2">
    <source>
        <dbReference type="Proteomes" id="UP000215127"/>
    </source>
</evidence>
<reference evidence="1 2" key="1">
    <citation type="submission" date="2016-06" db="EMBL/GenBank/DDBJ databases">
        <authorList>
            <person name="Kjaerup R.B."/>
            <person name="Dalgaard T.S."/>
            <person name="Juul-Madsen H.R."/>
        </authorList>
    </citation>
    <scope>NUCLEOTIDE SEQUENCE [LARGE SCALE GENOMIC DNA]</scope>
</reference>